<dbReference type="Ensembl" id="ENSCSAVT00000001479.1">
    <property type="protein sequence ID" value="ENSCSAVP00000001460.1"/>
    <property type="gene ID" value="ENSCSAVG00000000833.1"/>
</dbReference>
<evidence type="ECO:0000313" key="2">
    <source>
        <dbReference type="Ensembl" id="ENSCSAVP00000001460.1"/>
    </source>
</evidence>
<name>H2Y812_CIOSA</name>
<accession>H2Y812</accession>
<organism evidence="2 3">
    <name type="scientific">Ciona savignyi</name>
    <name type="common">Pacific transparent sea squirt</name>
    <dbReference type="NCBI Taxonomy" id="51511"/>
    <lineage>
        <taxon>Eukaryota</taxon>
        <taxon>Metazoa</taxon>
        <taxon>Chordata</taxon>
        <taxon>Tunicata</taxon>
        <taxon>Ascidiacea</taxon>
        <taxon>Phlebobranchia</taxon>
        <taxon>Cionidae</taxon>
        <taxon>Ciona</taxon>
    </lineage>
</organism>
<dbReference type="Proteomes" id="UP000007875">
    <property type="component" value="Unassembled WGS sequence"/>
</dbReference>
<proteinExistence type="predicted"/>
<sequence length="201" mass="21691">MTPGFDTNGDEFVPEIDMKSNISNKEASTGLVTLSKDPVVMSANQPQGDSDVDKYPEIPCTIRSGLSASNPFSSIPVIEESNIGSHLVQDSSIVATSKTVIAAANISVEEALFNNELKETNLNKQETTSAVSQLKETNLSKDTGFEKLPEGMNTNNTSQDEPMGDNSPKKFVQKLKLRAVTSQVSTTPCCLISSWVVQVYL</sequence>
<dbReference type="HOGENOM" id="CLU_1360006_0_0_1"/>
<dbReference type="AlphaFoldDB" id="H2Y812"/>
<evidence type="ECO:0000256" key="1">
    <source>
        <dbReference type="SAM" id="MobiDB-lite"/>
    </source>
</evidence>
<feature type="region of interest" description="Disordered" evidence="1">
    <location>
        <begin position="142"/>
        <end position="166"/>
    </location>
</feature>
<protein>
    <submittedName>
        <fullName evidence="2">Uncharacterized protein</fullName>
    </submittedName>
</protein>
<evidence type="ECO:0000313" key="3">
    <source>
        <dbReference type="Proteomes" id="UP000007875"/>
    </source>
</evidence>
<reference evidence="2" key="2">
    <citation type="submission" date="2025-08" db="UniProtKB">
        <authorList>
            <consortium name="Ensembl"/>
        </authorList>
    </citation>
    <scope>IDENTIFICATION</scope>
</reference>
<dbReference type="InParanoid" id="H2Y812"/>
<reference evidence="3" key="1">
    <citation type="submission" date="2003-08" db="EMBL/GenBank/DDBJ databases">
        <authorList>
            <person name="Birren B."/>
            <person name="Nusbaum C."/>
            <person name="Abebe A."/>
            <person name="Abouelleil A."/>
            <person name="Adekoya E."/>
            <person name="Ait-zahra M."/>
            <person name="Allen N."/>
            <person name="Allen T."/>
            <person name="An P."/>
            <person name="Anderson M."/>
            <person name="Anderson S."/>
            <person name="Arachchi H."/>
            <person name="Armbruster J."/>
            <person name="Bachantsang P."/>
            <person name="Baldwin J."/>
            <person name="Barry A."/>
            <person name="Bayul T."/>
            <person name="Blitshsteyn B."/>
            <person name="Bloom T."/>
            <person name="Blye J."/>
            <person name="Boguslavskiy L."/>
            <person name="Borowsky M."/>
            <person name="Boukhgalter B."/>
            <person name="Brunache A."/>
            <person name="Butler J."/>
            <person name="Calixte N."/>
            <person name="Calvo S."/>
            <person name="Camarata J."/>
            <person name="Campo K."/>
            <person name="Chang J."/>
            <person name="Cheshatsang Y."/>
            <person name="Citroen M."/>
            <person name="Collymore A."/>
            <person name="Considine T."/>
            <person name="Cook A."/>
            <person name="Cooke P."/>
            <person name="Corum B."/>
            <person name="Cuomo C."/>
            <person name="David R."/>
            <person name="Dawoe T."/>
            <person name="Degray S."/>
            <person name="Dodge S."/>
            <person name="Dooley K."/>
            <person name="Dorje P."/>
            <person name="Dorjee K."/>
            <person name="Dorris L."/>
            <person name="Duffey N."/>
            <person name="Dupes A."/>
            <person name="Elkins T."/>
            <person name="Engels R."/>
            <person name="Erickson J."/>
            <person name="Farina A."/>
            <person name="Faro S."/>
            <person name="Ferreira P."/>
            <person name="Fischer H."/>
            <person name="Fitzgerald M."/>
            <person name="Foley K."/>
            <person name="Gage D."/>
            <person name="Galagan J."/>
            <person name="Gearin G."/>
            <person name="Gnerre S."/>
            <person name="Gnirke A."/>
            <person name="Goyette A."/>
            <person name="Graham J."/>
            <person name="Grandbois E."/>
            <person name="Gyaltsen K."/>
            <person name="Hafez N."/>
            <person name="Hagopian D."/>
            <person name="Hagos B."/>
            <person name="Hall J."/>
            <person name="Hatcher B."/>
            <person name="Heller A."/>
            <person name="Higgins H."/>
            <person name="Honan T."/>
            <person name="Horn A."/>
            <person name="Houde N."/>
            <person name="Hughes L."/>
            <person name="Hulme W."/>
            <person name="Husby E."/>
            <person name="Iliev I."/>
            <person name="Jaffe D."/>
            <person name="Jones C."/>
            <person name="Kamal M."/>
            <person name="Kamat A."/>
            <person name="Kamvysselis M."/>
            <person name="Karlsson E."/>
            <person name="Kells C."/>
            <person name="Kieu A."/>
            <person name="Kisner P."/>
            <person name="Kodira C."/>
            <person name="Kulbokas E."/>
            <person name="Labutti K."/>
            <person name="Lama D."/>
            <person name="Landers T."/>
            <person name="Leger J."/>
            <person name="Levine S."/>
            <person name="Lewis D."/>
            <person name="Lewis T."/>
            <person name="Lindblad-toh K."/>
            <person name="Liu X."/>
            <person name="Lokyitsang T."/>
            <person name="Lokyitsang Y."/>
            <person name="Lucien O."/>
            <person name="Lui A."/>
            <person name="Ma L.J."/>
            <person name="Mabbitt R."/>
            <person name="Macdonald J."/>
            <person name="Maclean C."/>
            <person name="Major J."/>
            <person name="Manning J."/>
            <person name="Marabella R."/>
            <person name="Maru K."/>
            <person name="Matthews C."/>
            <person name="Mauceli E."/>
            <person name="Mccarthy M."/>
            <person name="Mcdonough S."/>
            <person name="Mcghee T."/>
            <person name="Meldrim J."/>
            <person name="Meneus L."/>
            <person name="Mesirov J."/>
            <person name="Mihalev A."/>
            <person name="Mihova T."/>
            <person name="Mikkelsen T."/>
            <person name="Mlenga V."/>
            <person name="Moru K."/>
            <person name="Mozes J."/>
            <person name="Mulrain L."/>
            <person name="Munson G."/>
            <person name="Naylor J."/>
            <person name="Newes C."/>
            <person name="Nguyen C."/>
            <person name="Nguyen N."/>
            <person name="Nguyen T."/>
            <person name="Nicol R."/>
            <person name="Nielsen C."/>
            <person name="Nizzari M."/>
            <person name="Norbu C."/>
            <person name="Norbu N."/>
            <person name="O'donnell P."/>
            <person name="Okoawo O."/>
            <person name="O'leary S."/>
            <person name="Omotosho B."/>
            <person name="O'neill K."/>
            <person name="Osman S."/>
            <person name="Parker S."/>
            <person name="Perrin D."/>
            <person name="Phunkhang P."/>
            <person name="Piqani B."/>
            <person name="Purcell S."/>
            <person name="Rachupka T."/>
            <person name="Ramasamy U."/>
            <person name="Rameau R."/>
            <person name="Ray V."/>
            <person name="Raymond C."/>
            <person name="Retta R."/>
            <person name="Richardson S."/>
            <person name="Rise C."/>
            <person name="Rodriguez J."/>
            <person name="Rogers J."/>
            <person name="Rogov P."/>
            <person name="Rutman M."/>
            <person name="Schupbach R."/>
            <person name="Seaman C."/>
            <person name="Settipalli S."/>
            <person name="Sharpe T."/>
            <person name="Sheridan J."/>
            <person name="Sherpa N."/>
            <person name="Shi J."/>
            <person name="Smirnov S."/>
            <person name="Smith C."/>
            <person name="Sougnez C."/>
            <person name="Spencer B."/>
            <person name="Stalker J."/>
            <person name="Stange-thomann N."/>
            <person name="Stavropoulos S."/>
            <person name="Stetson K."/>
            <person name="Stone C."/>
            <person name="Stone S."/>
            <person name="Stubbs M."/>
            <person name="Talamas J."/>
            <person name="Tchuinga P."/>
            <person name="Tenzing P."/>
            <person name="Tesfaye S."/>
            <person name="Theodore J."/>
            <person name="Thoulutsang Y."/>
            <person name="Topham K."/>
            <person name="Towey S."/>
            <person name="Tsamla T."/>
            <person name="Tsomo N."/>
            <person name="Vallee D."/>
            <person name="Vassiliev H."/>
            <person name="Venkataraman V."/>
            <person name="Vinson J."/>
            <person name="Vo A."/>
            <person name="Wade C."/>
            <person name="Wang S."/>
            <person name="Wangchuk T."/>
            <person name="Wangdi T."/>
            <person name="Whittaker C."/>
            <person name="Wilkinson J."/>
            <person name="Wu Y."/>
            <person name="Wyman D."/>
            <person name="Yadav S."/>
            <person name="Yang S."/>
            <person name="Yang X."/>
            <person name="Yeager S."/>
            <person name="Yee E."/>
            <person name="Young G."/>
            <person name="Zainoun J."/>
            <person name="Zembeck L."/>
            <person name="Zimmer A."/>
            <person name="Zody M."/>
            <person name="Lander E."/>
        </authorList>
    </citation>
    <scope>NUCLEOTIDE SEQUENCE [LARGE SCALE GENOMIC DNA]</scope>
</reference>
<keyword evidence="3" id="KW-1185">Reference proteome</keyword>
<reference evidence="2" key="3">
    <citation type="submission" date="2025-09" db="UniProtKB">
        <authorList>
            <consortium name="Ensembl"/>
        </authorList>
    </citation>
    <scope>IDENTIFICATION</scope>
</reference>